<dbReference type="SMART" id="SM00028">
    <property type="entry name" value="TPR"/>
    <property type="match status" value="6"/>
</dbReference>
<proteinExistence type="predicted"/>
<dbReference type="Pfam" id="PF13191">
    <property type="entry name" value="AAA_16"/>
    <property type="match status" value="1"/>
</dbReference>
<dbReference type="PROSITE" id="PS50125">
    <property type="entry name" value="GUANYLATE_CYCLASE_2"/>
    <property type="match status" value="2"/>
</dbReference>
<feature type="repeat" description="TPR" evidence="3">
    <location>
        <begin position="1204"/>
        <end position="1237"/>
    </location>
</feature>
<sequence length="1304" mass="148165">MTSFNQKTSGKKQRLEQKIGELKKQWELLEKKLSALQRDKILETRSDEKLRIEEHIAEIQNEFRQVEHELDDLERQLEAVERQSQDVQKETLIFRPPTARTSRQKSKPVRNLIPYFIQQQYQQGNFEGNFQALTIFVDVSGFTPMTQVLMKKGHEGAGVLANVMSGVFDVLINPVDAWGGFVSVFAGDAFTAIFPVIGGENPLERLSHVIACIERLRVAFRQQGIQNTPMGQFPLQFKVGVSYGAVNWGIIGETAYTYFFRGAAIDGCAAAEHLAEKGEVIFDESLAQLLGQAPTLVKVALQVRRVQPGFYCLPDVPKEITQTITPPQIPKKRLLHETILAHFLPAAVMHHPEIGEFRSILPIFISFEGISMIHELQDWTSVVIKQINRFGGFFNHLDFGDKGSTILCGFGAPVAQEGMINRAVNFLSAITRELEHFPSLAALKFRASVTYGAAYAGFVGGKKRCEYTYYGKIVNLAARLMMSAEWGEILATEEIANGAAFVFTPKGSRLYKGFDEPIPTYRLSGQAKEETKATTPLIGRQAELQRLQEFAAPILAGKFAGIAYIHGEAGIGKSRLAFALRETLASQPITWCRCPVDQFVRQPLNPFVTFLMRYFEQSSERAENSVSENKAVFESHYDKLLKQCQHLASSAAQTCANELKRTKSVLGAQIGLVYRQSLWEQLDARGKYDNTLAALKNFFLVQSLLAPTVIELEDVHWLDEDSKTFLQSLTHNIADYPILILATLRYQDDGAKITFSLDGVRECHIELQEFSPAELQHYAETELQGALNHDLRQWLLEKTNGNPLFVQHLIRHTFEKQAIRLHDNHWHLTSEVSDMPVTLQEMLTARIDHLPEEIKDFVKAAAVMGQEFDLVLLSEILNKKVGSQVEMVNEANIWEPLPDTPYTYRFKHALLRDAAYAMHLPERRRELHRNIAEWMEKQPPAHLKKHYADLAYHFEHAEIKDKAIEYLVKAGDEAKAHYQNQQALAFYDRVIAYLVISHHEVKIDTLFKKASILALIGELTQSQHMREEALQLSVQINDKYRVGRATYYLAGVWRRLGQYDQAMVYLKQALTLFESINAKVEIGDVFMTMGLVYFQQENGEAAIACYEKSSEIYQEVGDKLGIAQNATNMAIIYYELKGNYDEAMKWHQKSVPIFEELGEKRELSKALNNMGECYRMQGDYDAAMSHYQETLKIAEEIGDKLQLAITLGNVGHVYKAKGEYDMAIARYNQAITMLISLENKYFLSECLINKAEIVFELKNYEEAEKLTQEGLQIAKEIGRKEYIMRGNRLAAKENFTLEHEEVAL</sequence>
<feature type="domain" description="Guanylate cyclase" evidence="5">
    <location>
        <begin position="133"/>
        <end position="272"/>
    </location>
</feature>
<dbReference type="Gene3D" id="3.30.70.1230">
    <property type="entry name" value="Nucleotide cyclase"/>
    <property type="match status" value="2"/>
</dbReference>
<dbReference type="eggNOG" id="COG2114">
    <property type="taxonomic scope" value="Bacteria"/>
</dbReference>
<protein>
    <submittedName>
        <fullName evidence="6">Guanylate cyclase</fullName>
    </submittedName>
</protein>
<dbReference type="GO" id="GO:0005524">
    <property type="term" value="F:ATP binding"/>
    <property type="evidence" value="ECO:0007669"/>
    <property type="project" value="UniProtKB-KW"/>
</dbReference>
<dbReference type="InterPro" id="IPR041664">
    <property type="entry name" value="AAA_16"/>
</dbReference>
<feature type="repeat" description="TPR" evidence="3">
    <location>
        <begin position="1164"/>
        <end position="1197"/>
    </location>
</feature>
<feature type="domain" description="Guanylate cyclase" evidence="5">
    <location>
        <begin position="403"/>
        <end position="481"/>
    </location>
</feature>
<dbReference type="Pfam" id="PF13424">
    <property type="entry name" value="TPR_12"/>
    <property type="match status" value="2"/>
</dbReference>
<name>A0A081C3J7_VECG1</name>
<keyword evidence="3" id="KW-0802">TPR repeat</keyword>
<dbReference type="PANTHER" id="PTHR16305:SF28">
    <property type="entry name" value="GUANYLATE CYCLASE DOMAIN-CONTAINING PROTEIN"/>
    <property type="match status" value="1"/>
</dbReference>
<accession>A0A081C3J7</accession>
<dbReference type="Proteomes" id="UP000030661">
    <property type="component" value="Unassembled WGS sequence"/>
</dbReference>
<dbReference type="PROSITE" id="PS50293">
    <property type="entry name" value="TPR_REGION"/>
    <property type="match status" value="1"/>
</dbReference>
<dbReference type="SUPFAM" id="SSF48452">
    <property type="entry name" value="TPR-like"/>
    <property type="match status" value="2"/>
</dbReference>
<organism evidence="6">
    <name type="scientific">Vecturithrix granuli</name>
    <dbReference type="NCBI Taxonomy" id="1499967"/>
    <lineage>
        <taxon>Bacteria</taxon>
        <taxon>Candidatus Moduliflexota</taxon>
        <taxon>Candidatus Vecturitrichia</taxon>
        <taxon>Candidatus Vecturitrichales</taxon>
        <taxon>Candidatus Vecturitrichaceae</taxon>
        <taxon>Candidatus Vecturithrix</taxon>
    </lineage>
</organism>
<evidence type="ECO:0000313" key="7">
    <source>
        <dbReference type="Proteomes" id="UP000030661"/>
    </source>
</evidence>
<dbReference type="InterPro" id="IPR001054">
    <property type="entry name" value="A/G_cyclase"/>
</dbReference>
<dbReference type="Gene3D" id="1.25.40.10">
    <property type="entry name" value="Tetratricopeptide repeat domain"/>
    <property type="match status" value="2"/>
</dbReference>
<keyword evidence="1" id="KW-0547">Nucleotide-binding</keyword>
<dbReference type="PANTHER" id="PTHR16305">
    <property type="entry name" value="TESTICULAR SOLUBLE ADENYLYL CYCLASE"/>
    <property type="match status" value="1"/>
</dbReference>
<dbReference type="STRING" id="1499967.U27_06128"/>
<dbReference type="GO" id="GO:0005737">
    <property type="term" value="C:cytoplasm"/>
    <property type="evidence" value="ECO:0007669"/>
    <property type="project" value="TreeGrafter"/>
</dbReference>
<dbReference type="HOGENOM" id="CLU_004435_4_0_0"/>
<dbReference type="GO" id="GO:0004016">
    <property type="term" value="F:adenylate cyclase activity"/>
    <property type="evidence" value="ECO:0007669"/>
    <property type="project" value="UniProtKB-ARBA"/>
</dbReference>
<dbReference type="PROSITE" id="PS50005">
    <property type="entry name" value="TPR"/>
    <property type="match status" value="2"/>
</dbReference>
<dbReference type="InterPro" id="IPR029787">
    <property type="entry name" value="Nucleotide_cyclase"/>
</dbReference>
<dbReference type="SUPFAM" id="SSF52540">
    <property type="entry name" value="P-loop containing nucleoside triphosphate hydrolases"/>
    <property type="match status" value="1"/>
</dbReference>
<evidence type="ECO:0000256" key="2">
    <source>
        <dbReference type="ARBA" id="ARBA00022840"/>
    </source>
</evidence>
<dbReference type="Pfam" id="PF00211">
    <property type="entry name" value="Guanylate_cyc"/>
    <property type="match status" value="1"/>
</dbReference>
<keyword evidence="7" id="KW-1185">Reference proteome</keyword>
<evidence type="ECO:0000256" key="4">
    <source>
        <dbReference type="SAM" id="Coils"/>
    </source>
</evidence>
<dbReference type="InterPro" id="IPR011990">
    <property type="entry name" value="TPR-like_helical_dom_sf"/>
</dbReference>
<keyword evidence="4" id="KW-0175">Coiled coil</keyword>
<evidence type="ECO:0000256" key="3">
    <source>
        <dbReference type="PROSITE-ProRule" id="PRU00339"/>
    </source>
</evidence>
<dbReference type="eggNOG" id="COG0457">
    <property type="taxonomic scope" value="Bacteria"/>
</dbReference>
<dbReference type="InterPro" id="IPR027417">
    <property type="entry name" value="P-loop_NTPase"/>
</dbReference>
<feature type="coiled-coil region" evidence="4">
    <location>
        <begin position="5"/>
        <end position="90"/>
    </location>
</feature>
<gene>
    <name evidence="6" type="ORF">U27_06128</name>
</gene>
<dbReference type="SUPFAM" id="SSF55073">
    <property type="entry name" value="Nucleotide cyclase"/>
    <property type="match status" value="2"/>
</dbReference>
<keyword evidence="2" id="KW-0067">ATP-binding</keyword>
<evidence type="ECO:0000256" key="1">
    <source>
        <dbReference type="ARBA" id="ARBA00022741"/>
    </source>
</evidence>
<dbReference type="CDD" id="cd07302">
    <property type="entry name" value="CHD"/>
    <property type="match status" value="2"/>
</dbReference>
<dbReference type="GO" id="GO:0035556">
    <property type="term" value="P:intracellular signal transduction"/>
    <property type="evidence" value="ECO:0007669"/>
    <property type="project" value="InterPro"/>
</dbReference>
<dbReference type="GO" id="GO:0009190">
    <property type="term" value="P:cyclic nucleotide biosynthetic process"/>
    <property type="evidence" value="ECO:0007669"/>
    <property type="project" value="InterPro"/>
</dbReference>
<dbReference type="eggNOG" id="COG3899">
    <property type="taxonomic scope" value="Bacteria"/>
</dbReference>
<dbReference type="EMBL" id="DF820469">
    <property type="protein sequence ID" value="GAK59152.1"/>
    <property type="molecule type" value="Genomic_DNA"/>
</dbReference>
<evidence type="ECO:0000313" key="6">
    <source>
        <dbReference type="EMBL" id="GAK59152.1"/>
    </source>
</evidence>
<evidence type="ECO:0000259" key="5">
    <source>
        <dbReference type="PROSITE" id="PS50125"/>
    </source>
</evidence>
<dbReference type="InterPro" id="IPR019734">
    <property type="entry name" value="TPR_rpt"/>
</dbReference>
<reference evidence="6" key="1">
    <citation type="journal article" date="2015" name="PeerJ">
        <title>First genomic representation of candidate bacterial phylum KSB3 points to enhanced environmental sensing as a trigger of wastewater bulking.</title>
        <authorList>
            <person name="Sekiguchi Y."/>
            <person name="Ohashi A."/>
            <person name="Parks D.H."/>
            <person name="Yamauchi T."/>
            <person name="Tyson G.W."/>
            <person name="Hugenholtz P."/>
        </authorList>
    </citation>
    <scope>NUCLEOTIDE SEQUENCE [LARGE SCALE GENOMIC DNA]</scope>
</reference>